<gene>
    <name evidence="6" type="ORF">ACFQGP_10495</name>
</gene>
<dbReference type="EMBL" id="JBHSSL010000082">
    <property type="protein sequence ID" value="MFC6170992.1"/>
    <property type="molecule type" value="Genomic_DNA"/>
</dbReference>
<dbReference type="PROSITE" id="PS00139">
    <property type="entry name" value="THIOL_PROTEASE_CYS"/>
    <property type="match status" value="1"/>
</dbReference>
<dbReference type="CDD" id="cd00585">
    <property type="entry name" value="Peptidase_C1B"/>
    <property type="match status" value="1"/>
</dbReference>
<dbReference type="PANTHER" id="PTHR10363:SF2">
    <property type="entry name" value="BLEOMYCIN HYDROLASE"/>
    <property type="match status" value="1"/>
</dbReference>
<comment type="similarity">
    <text evidence="5">Belongs to the peptidase C1 family.</text>
</comment>
<keyword evidence="4 5" id="KW-0788">Thiol protease</keyword>
<keyword evidence="7" id="KW-1185">Reference proteome</keyword>
<dbReference type="PIRSF" id="PIRSF005700">
    <property type="entry name" value="PepC"/>
    <property type="match status" value="1"/>
</dbReference>
<dbReference type="Pfam" id="PF03051">
    <property type="entry name" value="Peptidase_C1_2"/>
    <property type="match status" value="1"/>
</dbReference>
<protein>
    <recommendedName>
        <fullName evidence="5">Aminopeptidase</fullName>
    </recommendedName>
</protein>
<evidence type="ECO:0000256" key="1">
    <source>
        <dbReference type="ARBA" id="ARBA00004496"/>
    </source>
</evidence>
<evidence type="ECO:0000256" key="2">
    <source>
        <dbReference type="ARBA" id="ARBA00022670"/>
    </source>
</evidence>
<dbReference type="Gene3D" id="3.90.70.10">
    <property type="entry name" value="Cysteine proteinases"/>
    <property type="match status" value="1"/>
</dbReference>
<keyword evidence="2 5" id="KW-0645">Protease</keyword>
<dbReference type="PANTHER" id="PTHR10363">
    <property type="entry name" value="BLEOMYCIN HYDROLASE"/>
    <property type="match status" value="1"/>
</dbReference>
<comment type="subcellular location">
    <subcellularLocation>
        <location evidence="1">Cytoplasm</location>
    </subcellularLocation>
</comment>
<organism evidence="6 7">
    <name type="scientific">Loigolactobacillus jiayinensis</name>
    <dbReference type="NCBI Taxonomy" id="2486016"/>
    <lineage>
        <taxon>Bacteria</taxon>
        <taxon>Bacillati</taxon>
        <taxon>Bacillota</taxon>
        <taxon>Bacilli</taxon>
        <taxon>Lactobacillales</taxon>
        <taxon>Lactobacillaceae</taxon>
        <taxon>Loigolactobacillus</taxon>
    </lineage>
</organism>
<reference evidence="7" key="1">
    <citation type="journal article" date="2019" name="Int. J. Syst. Evol. Microbiol.">
        <title>The Global Catalogue of Microorganisms (GCM) 10K type strain sequencing project: providing services to taxonomists for standard genome sequencing and annotation.</title>
        <authorList>
            <consortium name="The Broad Institute Genomics Platform"/>
            <consortium name="The Broad Institute Genome Sequencing Center for Infectious Disease"/>
            <person name="Wu L."/>
            <person name="Ma J."/>
        </authorList>
    </citation>
    <scope>NUCLEOTIDE SEQUENCE [LARGE SCALE GENOMIC DNA]</scope>
    <source>
        <strain evidence="7">CCM 8904</strain>
    </source>
</reference>
<dbReference type="Proteomes" id="UP001596289">
    <property type="component" value="Unassembled WGS sequence"/>
</dbReference>
<evidence type="ECO:0000313" key="6">
    <source>
        <dbReference type="EMBL" id="MFC6170992.1"/>
    </source>
</evidence>
<dbReference type="SUPFAM" id="SSF54001">
    <property type="entry name" value="Cysteine proteinases"/>
    <property type="match status" value="1"/>
</dbReference>
<sequence length="438" mass="49750">MSREITTTAQMHFKQALLAQPQARVVQRSVMNNGINATSEDSNVQSQLARTFSLELPTGKVSNQKHSGRCWLFSTLNTLRHEVAVKYKLKDFEFSENYLSFWDRFEKANAFYENIIATADQAADSRMVTWLLEGPNGDGGQWDNAAALIKKYGLVPKSVMPETQASENTTEFNQVLNLRLRKDAVALRQLVADGASAADLAAAKEKMLTVIYRICAYAFGTPVEHFDFSYRDDDKKYHRINDLTPQSFAASYLSRDLDDYITVINSPDKPFNQLYTLPMEDNVLGGQHVTFLNVDLATFKSLTIAQLKAGETIWFGNDVLEQMSRTKGLLDSHLFNYDQLFDTDLQLSKKERLQYKQAAVSHAMTFTGVDLVDNQPTKWKVENSWGEKVGADGYFVMSDQWFDDYVYHVVINHKFLSADLQQILQSKPTELTPWDSMA</sequence>
<evidence type="ECO:0000313" key="7">
    <source>
        <dbReference type="Proteomes" id="UP001596289"/>
    </source>
</evidence>
<proteinExistence type="inferred from homology"/>
<dbReference type="InterPro" id="IPR000169">
    <property type="entry name" value="Pept_cys_AS"/>
</dbReference>
<keyword evidence="5" id="KW-0031">Aminopeptidase</keyword>
<name>A0ABW1RHJ2_9LACO</name>
<comment type="caution">
    <text evidence="6">The sequence shown here is derived from an EMBL/GenBank/DDBJ whole genome shotgun (WGS) entry which is preliminary data.</text>
</comment>
<evidence type="ECO:0000256" key="5">
    <source>
        <dbReference type="PIRNR" id="PIRNR005700"/>
    </source>
</evidence>
<evidence type="ECO:0000256" key="4">
    <source>
        <dbReference type="ARBA" id="ARBA00022807"/>
    </source>
</evidence>
<accession>A0ABW1RHJ2</accession>
<dbReference type="InterPro" id="IPR038765">
    <property type="entry name" value="Papain-like_cys_pep_sf"/>
</dbReference>
<keyword evidence="3 5" id="KW-0378">Hydrolase</keyword>
<dbReference type="RefSeq" id="WP_125554326.1">
    <property type="nucleotide sequence ID" value="NZ_JBHSSL010000082.1"/>
</dbReference>
<evidence type="ECO:0000256" key="3">
    <source>
        <dbReference type="ARBA" id="ARBA00022801"/>
    </source>
</evidence>
<dbReference type="InterPro" id="IPR004134">
    <property type="entry name" value="Peptidase_C1B"/>
</dbReference>